<keyword evidence="1" id="KW-0378">Hydrolase</keyword>
<sequence>MLVVLNARVLRYRRRHLFASLGFRGPILLVSNRA</sequence>
<dbReference type="GO" id="GO:0008233">
    <property type="term" value="F:peptidase activity"/>
    <property type="evidence" value="ECO:0007669"/>
    <property type="project" value="UniProtKB-KW"/>
</dbReference>
<dbReference type="AlphaFoldDB" id="A0A2P2IWM9"/>
<name>A0A2P2IWM9_RHIMU</name>
<dbReference type="EMBL" id="GGEC01005150">
    <property type="protein sequence ID" value="MBW85633.1"/>
    <property type="molecule type" value="Transcribed_RNA"/>
</dbReference>
<dbReference type="GO" id="GO:0006508">
    <property type="term" value="P:proteolysis"/>
    <property type="evidence" value="ECO:0007669"/>
    <property type="project" value="UniProtKB-KW"/>
</dbReference>
<evidence type="ECO:0000313" key="1">
    <source>
        <dbReference type="EMBL" id="MBW85633.1"/>
    </source>
</evidence>
<accession>A0A2P2IWM9</accession>
<keyword evidence="1" id="KW-0645">Protease</keyword>
<protein>
    <submittedName>
        <fullName evidence="1">26S protease regulatory subunit 6A homolog</fullName>
    </submittedName>
</protein>
<reference evidence="1" key="1">
    <citation type="submission" date="2018-02" db="EMBL/GenBank/DDBJ databases">
        <title>Rhizophora mucronata_Transcriptome.</title>
        <authorList>
            <person name="Meera S.P."/>
            <person name="Sreeshan A."/>
            <person name="Augustine A."/>
        </authorList>
    </citation>
    <scope>NUCLEOTIDE SEQUENCE</scope>
    <source>
        <tissue evidence="1">Leaf</tissue>
    </source>
</reference>
<organism evidence="1">
    <name type="scientific">Rhizophora mucronata</name>
    <name type="common">Asiatic mangrove</name>
    <dbReference type="NCBI Taxonomy" id="61149"/>
    <lineage>
        <taxon>Eukaryota</taxon>
        <taxon>Viridiplantae</taxon>
        <taxon>Streptophyta</taxon>
        <taxon>Embryophyta</taxon>
        <taxon>Tracheophyta</taxon>
        <taxon>Spermatophyta</taxon>
        <taxon>Magnoliopsida</taxon>
        <taxon>eudicotyledons</taxon>
        <taxon>Gunneridae</taxon>
        <taxon>Pentapetalae</taxon>
        <taxon>rosids</taxon>
        <taxon>fabids</taxon>
        <taxon>Malpighiales</taxon>
        <taxon>Rhizophoraceae</taxon>
        <taxon>Rhizophora</taxon>
    </lineage>
</organism>
<proteinExistence type="predicted"/>